<dbReference type="Pfam" id="PF00437">
    <property type="entry name" value="T2SSE"/>
    <property type="match status" value="1"/>
</dbReference>
<dbReference type="AlphaFoldDB" id="A0A7S9RCP9"/>
<reference evidence="4 5" key="1">
    <citation type="journal article" date="2018" name="Emerg. Microbes Infect.">
        <title>Genomic analysis of oral Campylobacter concisus strains identified a potential bacterial molecular marker associated with active Crohn's disease.</title>
        <authorList>
            <person name="Liu F."/>
            <person name="Ma R."/>
            <person name="Tay C.Y.A."/>
            <person name="Octavia S."/>
            <person name="Lan R."/>
            <person name="Chung H.K.L."/>
            <person name="Riordan S.M."/>
            <person name="Grimm M.C."/>
            <person name="Leong R.W."/>
            <person name="Tanaka M.M."/>
            <person name="Connor S."/>
            <person name="Zhang L."/>
        </authorList>
    </citation>
    <scope>NUCLEOTIDE SEQUENCE [LARGE SCALE GENOMIC DNA]</scope>
    <source>
        <strain evidence="4 5">P1CDO2</strain>
    </source>
</reference>
<dbReference type="EMBL" id="JAHAKR010000001">
    <property type="protein sequence ID" value="MBS5829219.1"/>
    <property type="molecule type" value="Genomic_DNA"/>
</dbReference>
<evidence type="ECO:0000256" key="1">
    <source>
        <dbReference type="ARBA" id="ARBA00006611"/>
    </source>
</evidence>
<protein>
    <submittedName>
        <fullName evidence="4">Flp pilus assembly complex ATPase component TadA</fullName>
    </submittedName>
</protein>
<accession>A0A7S9RCP9</accession>
<evidence type="ECO:0000313" key="3">
    <source>
        <dbReference type="EMBL" id="MBS5829219.1"/>
    </source>
</evidence>
<dbReference type="PANTHER" id="PTHR30486:SF6">
    <property type="entry name" value="TYPE IV PILUS RETRACTATION ATPASE PILT"/>
    <property type="match status" value="1"/>
</dbReference>
<dbReference type="GO" id="GO:0016887">
    <property type="term" value="F:ATP hydrolysis activity"/>
    <property type="evidence" value="ECO:0007669"/>
    <property type="project" value="InterPro"/>
</dbReference>
<evidence type="ECO:0000259" key="2">
    <source>
        <dbReference type="Pfam" id="PF00437"/>
    </source>
</evidence>
<name>A0A7S9RCP9_9BACT</name>
<dbReference type="Proteomes" id="UP000594508">
    <property type="component" value="Chromosome"/>
</dbReference>
<dbReference type="InterPro" id="IPR050921">
    <property type="entry name" value="T4SS_GSP_E_ATPase"/>
</dbReference>
<evidence type="ECO:0000313" key="5">
    <source>
        <dbReference type="Proteomes" id="UP000594508"/>
    </source>
</evidence>
<dbReference type="PANTHER" id="PTHR30486">
    <property type="entry name" value="TWITCHING MOTILITY PROTEIN PILT"/>
    <property type="match status" value="1"/>
</dbReference>
<dbReference type="Proteomes" id="UP000824019">
    <property type="component" value="Unassembled WGS sequence"/>
</dbReference>
<dbReference type="InterPro" id="IPR027417">
    <property type="entry name" value="P-loop_NTPase"/>
</dbReference>
<organism evidence="4 5">
    <name type="scientific">Campylobacter concisus</name>
    <dbReference type="NCBI Taxonomy" id="199"/>
    <lineage>
        <taxon>Bacteria</taxon>
        <taxon>Pseudomonadati</taxon>
        <taxon>Campylobacterota</taxon>
        <taxon>Epsilonproteobacteria</taxon>
        <taxon>Campylobacterales</taxon>
        <taxon>Campylobacteraceae</taxon>
        <taxon>Campylobacter</taxon>
    </lineage>
</organism>
<dbReference type="Gene3D" id="3.30.450.90">
    <property type="match status" value="1"/>
</dbReference>
<dbReference type="SUPFAM" id="SSF52540">
    <property type="entry name" value="P-loop containing nucleoside triphosphate hydrolases"/>
    <property type="match status" value="1"/>
</dbReference>
<dbReference type="InterPro" id="IPR001482">
    <property type="entry name" value="T2SS/T4SS_dom"/>
</dbReference>
<dbReference type="RefSeq" id="WP_103568023.1">
    <property type="nucleotide sequence ID" value="NZ_CABMKX010000085.1"/>
</dbReference>
<proteinExistence type="inferred from homology"/>
<gene>
    <name evidence="4" type="primary">tadA</name>
    <name evidence="4" type="ORF">CVT00_06810</name>
    <name evidence="3" type="ORF">KIC69_00110</name>
</gene>
<dbReference type="CDD" id="cd01130">
    <property type="entry name" value="VirB11-like_ATPase"/>
    <property type="match status" value="1"/>
</dbReference>
<comment type="similarity">
    <text evidence="1">Belongs to the GSP E family.</text>
</comment>
<dbReference type="PROSITE" id="PS00675">
    <property type="entry name" value="SIGMA54_INTERACT_1"/>
    <property type="match status" value="1"/>
</dbReference>
<dbReference type="InterPro" id="IPR025662">
    <property type="entry name" value="Sigma_54_int_dom_ATP-bd_1"/>
</dbReference>
<dbReference type="Gene3D" id="3.40.50.300">
    <property type="entry name" value="P-loop containing nucleotide triphosphate hydrolases"/>
    <property type="match status" value="1"/>
</dbReference>
<dbReference type="EMBL" id="CP060707">
    <property type="protein sequence ID" value="QPH89370.1"/>
    <property type="molecule type" value="Genomic_DNA"/>
</dbReference>
<reference evidence="3" key="3">
    <citation type="submission" date="2021-02" db="EMBL/GenBank/DDBJ databases">
        <title>Infant gut strain persistence is associated with maternal origin, phylogeny, and functional potential including surface adhesion and iron acquisition.</title>
        <authorList>
            <person name="Lou Y.C."/>
        </authorList>
    </citation>
    <scope>NUCLEOTIDE SEQUENCE</scope>
    <source>
        <strain evidence="3">L3_101_000G1_dasL3_101_000G1_concoct_7_sub</strain>
    </source>
</reference>
<sequence length="333" mass="37288">MSTVGLDKSAMLDGYVKKYFGKYLDDESINEIAYNGGNLIWTEDIIGNWSSHESELNFNAALSFANACAAYKNDKIERQKPILSCILSTGERVQIVIPNATKENHISITIRKPSKVRYTIDDYINNGSIDANMANELKIAIENGKNIIICGETGSGKTTFMKTLIDFIPLDERIITIEDVEEIKFWDHKNFVQLFYPSEAKSDSLVNATTLLKSCLRMKPSRILLAEVRGGETYDFLNVISSGHNGSMTSCHAGSVKSAIDRLVMMSMQNTQAQVLGKDMLLDIVSNTIDYIVVFKRLGKKRQVTEYLANGEYFIRNNEGNAFVESSLRNAKQ</sequence>
<reference evidence="4" key="2">
    <citation type="submission" date="2020-08" db="EMBL/GenBank/DDBJ databases">
        <title>Analysis of Completed Campylobacter concisus Genomes Identified Genomospecies Features, Novel plasmids and Their Association with Severe Ulcerative Colitis.</title>
        <authorList>
            <person name="Zhang L."/>
        </authorList>
    </citation>
    <scope>NUCLEOTIDE SEQUENCE</scope>
    <source>
        <strain evidence="4">P1CDO2</strain>
    </source>
</reference>
<evidence type="ECO:0000313" key="4">
    <source>
        <dbReference type="EMBL" id="QPH89370.1"/>
    </source>
</evidence>
<feature type="domain" description="Bacterial type II secretion system protein E" evidence="2">
    <location>
        <begin position="98"/>
        <end position="272"/>
    </location>
</feature>